<gene>
    <name evidence="1" type="ORF">SDC9_172870</name>
</gene>
<dbReference type="AlphaFoldDB" id="A0A645GEX2"/>
<accession>A0A645GEX2</accession>
<organism evidence="1">
    <name type="scientific">bioreactor metagenome</name>
    <dbReference type="NCBI Taxonomy" id="1076179"/>
    <lineage>
        <taxon>unclassified sequences</taxon>
        <taxon>metagenomes</taxon>
        <taxon>ecological metagenomes</taxon>
    </lineage>
</organism>
<dbReference type="EMBL" id="VSSQ01074652">
    <property type="protein sequence ID" value="MPN25461.1"/>
    <property type="molecule type" value="Genomic_DNA"/>
</dbReference>
<reference evidence="1" key="1">
    <citation type="submission" date="2019-08" db="EMBL/GenBank/DDBJ databases">
        <authorList>
            <person name="Kucharzyk K."/>
            <person name="Murdoch R.W."/>
            <person name="Higgins S."/>
            <person name="Loffler F."/>
        </authorList>
    </citation>
    <scope>NUCLEOTIDE SEQUENCE</scope>
</reference>
<comment type="caution">
    <text evidence="1">The sequence shown here is derived from an EMBL/GenBank/DDBJ whole genome shotgun (WGS) entry which is preliminary data.</text>
</comment>
<sequence>MRLRTLHASGADGAGRQHSATNQLDVDLAAQPFAGKHFTVPDQAAFAVGIALAENREGAAAAGFARTLGENDLLHLVPRFPLPFREERPRLRRDLEVALAQPVGKVQREIGGYEESLHPQLGGQRGQHLQPGAAEVGFGVHLHVFPRFAQCAAVFERRHQHAFPGTRVEIDEFIRRGKSGGVPDIPGALP</sequence>
<proteinExistence type="predicted"/>
<protein>
    <submittedName>
        <fullName evidence="1">Uncharacterized protein</fullName>
    </submittedName>
</protein>
<name>A0A645GEX2_9ZZZZ</name>
<evidence type="ECO:0000313" key="1">
    <source>
        <dbReference type="EMBL" id="MPN25461.1"/>
    </source>
</evidence>